<dbReference type="Gene3D" id="1.20.58.220">
    <property type="entry name" value="Phosphate transport system protein phou homolog 2, domain 2"/>
    <property type="match status" value="2"/>
</dbReference>
<dbReference type="RefSeq" id="WP_132938379.1">
    <property type="nucleotide sequence ID" value="NZ_CP119676.1"/>
</dbReference>
<dbReference type="InterPro" id="IPR028366">
    <property type="entry name" value="PhoU"/>
</dbReference>
<evidence type="ECO:0000256" key="5">
    <source>
        <dbReference type="ARBA" id="ARBA00022490"/>
    </source>
</evidence>
<evidence type="ECO:0000256" key="8">
    <source>
        <dbReference type="PIRNR" id="PIRNR003107"/>
    </source>
</evidence>
<evidence type="ECO:0000256" key="7">
    <source>
        <dbReference type="ARBA" id="ARBA00056181"/>
    </source>
</evidence>
<feature type="domain" description="PhoU" evidence="9">
    <location>
        <begin position="125"/>
        <end position="210"/>
    </location>
</feature>
<dbReference type="Proteomes" id="UP000295304">
    <property type="component" value="Unassembled WGS sequence"/>
</dbReference>
<evidence type="ECO:0000256" key="2">
    <source>
        <dbReference type="ARBA" id="ARBA00008107"/>
    </source>
</evidence>
<keyword evidence="4 8" id="KW-0813">Transport</keyword>
<dbReference type="PANTHER" id="PTHR42930">
    <property type="entry name" value="PHOSPHATE-SPECIFIC TRANSPORT SYSTEM ACCESSORY PROTEIN PHOU"/>
    <property type="match status" value="1"/>
</dbReference>
<dbReference type="GO" id="GO:0030643">
    <property type="term" value="P:intracellular phosphate ion homeostasis"/>
    <property type="evidence" value="ECO:0007669"/>
    <property type="project" value="InterPro"/>
</dbReference>
<keyword evidence="11" id="KW-1185">Reference proteome</keyword>
<comment type="subcellular location">
    <subcellularLocation>
        <location evidence="1 8">Cytoplasm</location>
    </subcellularLocation>
</comment>
<dbReference type="GO" id="GO:0005737">
    <property type="term" value="C:cytoplasm"/>
    <property type="evidence" value="ECO:0007669"/>
    <property type="project" value="UniProtKB-SubCell"/>
</dbReference>
<dbReference type="GO" id="GO:0006817">
    <property type="term" value="P:phosphate ion transport"/>
    <property type="evidence" value="ECO:0007669"/>
    <property type="project" value="UniProtKB-KW"/>
</dbReference>
<protein>
    <recommendedName>
        <fullName evidence="8">Phosphate-specific transport system accessory protein PhoU</fullName>
    </recommendedName>
</protein>
<dbReference type="PANTHER" id="PTHR42930:SF3">
    <property type="entry name" value="PHOSPHATE-SPECIFIC TRANSPORT SYSTEM ACCESSORY PROTEIN PHOU"/>
    <property type="match status" value="1"/>
</dbReference>
<evidence type="ECO:0000259" key="9">
    <source>
        <dbReference type="Pfam" id="PF01895"/>
    </source>
</evidence>
<evidence type="ECO:0000313" key="11">
    <source>
        <dbReference type="Proteomes" id="UP000295304"/>
    </source>
</evidence>
<evidence type="ECO:0000256" key="1">
    <source>
        <dbReference type="ARBA" id="ARBA00004496"/>
    </source>
</evidence>
<comment type="function">
    <text evidence="7 8">Plays a role in the regulation of phosphate uptake.</text>
</comment>
<gene>
    <name evidence="10" type="ORF">EDD55_10317</name>
</gene>
<dbReference type="PIRSF" id="PIRSF003107">
    <property type="entry name" value="PhoU"/>
    <property type="match status" value="1"/>
</dbReference>
<comment type="caution">
    <text evidence="10">The sequence shown here is derived from an EMBL/GenBank/DDBJ whole genome shotgun (WGS) entry which is preliminary data.</text>
</comment>
<evidence type="ECO:0000313" key="10">
    <source>
        <dbReference type="EMBL" id="TCS63396.1"/>
    </source>
</evidence>
<name>A0A4R3JE80_9PROT</name>
<dbReference type="NCBIfam" id="TIGR02135">
    <property type="entry name" value="phoU_full"/>
    <property type="match status" value="1"/>
</dbReference>
<organism evidence="10 11">
    <name type="scientific">Varunaivibrio sulfuroxidans</name>
    <dbReference type="NCBI Taxonomy" id="1773489"/>
    <lineage>
        <taxon>Bacteria</taxon>
        <taxon>Pseudomonadati</taxon>
        <taxon>Pseudomonadota</taxon>
        <taxon>Alphaproteobacteria</taxon>
        <taxon>Rhodospirillales</taxon>
        <taxon>Magnetovibrionaceae</taxon>
        <taxon>Varunaivibrio</taxon>
    </lineage>
</organism>
<sequence>MEGEHIVKSFDEELSHINNLIAEMGGFAEIQLARAVDALKRRDSELAEQVVRDDRQIDNLEQAIDEVTIRILALRNPVADDLRSVTAALKIASNLERIGDYTKNIAKRTITLSHSHPISGVAASIVRMSALVQDMIKNVLDAYANGDDAKATDVRNRDEEVDQHHTSLFRELLTYMMEDARNITPCTHLLFIAKNVERIGDHVTSIAEQVHFMSTGTKFPTERTKKDEASATVVNPR</sequence>
<dbReference type="EMBL" id="SLZW01000003">
    <property type="protein sequence ID" value="TCS63396.1"/>
    <property type="molecule type" value="Genomic_DNA"/>
</dbReference>
<dbReference type="AlphaFoldDB" id="A0A4R3JE80"/>
<dbReference type="GO" id="GO:0045936">
    <property type="term" value="P:negative regulation of phosphate metabolic process"/>
    <property type="evidence" value="ECO:0007669"/>
    <property type="project" value="InterPro"/>
</dbReference>
<comment type="similarity">
    <text evidence="2 8">Belongs to the PhoU family.</text>
</comment>
<dbReference type="InterPro" id="IPR026022">
    <property type="entry name" value="PhoU_dom"/>
</dbReference>
<evidence type="ECO:0000256" key="6">
    <source>
        <dbReference type="ARBA" id="ARBA00022592"/>
    </source>
</evidence>
<dbReference type="SUPFAM" id="SSF109755">
    <property type="entry name" value="PhoU-like"/>
    <property type="match status" value="1"/>
</dbReference>
<dbReference type="FunFam" id="1.20.58.220:FF:000004">
    <property type="entry name" value="Phosphate-specific transport system accessory protein PhoU"/>
    <property type="match status" value="1"/>
</dbReference>
<accession>A0A4R3JE80</accession>
<evidence type="ECO:0000256" key="4">
    <source>
        <dbReference type="ARBA" id="ARBA00022448"/>
    </source>
</evidence>
<keyword evidence="6 8" id="KW-0592">Phosphate transport</keyword>
<reference evidence="10 11" key="1">
    <citation type="submission" date="2019-03" db="EMBL/GenBank/DDBJ databases">
        <title>Genomic Encyclopedia of Type Strains, Phase IV (KMG-IV): sequencing the most valuable type-strain genomes for metagenomic binning, comparative biology and taxonomic classification.</title>
        <authorList>
            <person name="Goeker M."/>
        </authorList>
    </citation>
    <scope>NUCLEOTIDE SEQUENCE [LARGE SCALE GENOMIC DNA]</scope>
    <source>
        <strain evidence="10 11">DSM 101688</strain>
    </source>
</reference>
<comment type="subunit">
    <text evidence="3 8">Homodimer.</text>
</comment>
<feature type="domain" description="PhoU" evidence="9">
    <location>
        <begin position="21"/>
        <end position="109"/>
    </location>
</feature>
<keyword evidence="5 8" id="KW-0963">Cytoplasm</keyword>
<dbReference type="Pfam" id="PF01895">
    <property type="entry name" value="PhoU"/>
    <property type="match status" value="2"/>
</dbReference>
<evidence type="ECO:0000256" key="3">
    <source>
        <dbReference type="ARBA" id="ARBA00011738"/>
    </source>
</evidence>
<proteinExistence type="inferred from homology"/>
<dbReference type="OrthoDB" id="9814256at2"/>
<dbReference type="InterPro" id="IPR038078">
    <property type="entry name" value="PhoU-like_sf"/>
</dbReference>